<gene>
    <name evidence="3" type="ORF">HNQ51_001559</name>
</gene>
<name>A0A840S1S5_9BURK</name>
<feature type="chain" id="PRO_5032761204" evidence="2">
    <location>
        <begin position="23"/>
        <end position="110"/>
    </location>
</feature>
<feature type="region of interest" description="Disordered" evidence="1">
    <location>
        <begin position="77"/>
        <end position="110"/>
    </location>
</feature>
<organism evidence="3 4">
    <name type="scientific">Inhella inkyongensis</name>
    <dbReference type="NCBI Taxonomy" id="392593"/>
    <lineage>
        <taxon>Bacteria</taxon>
        <taxon>Pseudomonadati</taxon>
        <taxon>Pseudomonadota</taxon>
        <taxon>Betaproteobacteria</taxon>
        <taxon>Burkholderiales</taxon>
        <taxon>Sphaerotilaceae</taxon>
        <taxon>Inhella</taxon>
    </lineage>
</organism>
<evidence type="ECO:0000313" key="3">
    <source>
        <dbReference type="EMBL" id="MBB5204245.1"/>
    </source>
</evidence>
<feature type="signal peptide" evidence="2">
    <location>
        <begin position="1"/>
        <end position="22"/>
    </location>
</feature>
<dbReference type="EMBL" id="JACHHO010000002">
    <property type="protein sequence ID" value="MBB5204245.1"/>
    <property type="molecule type" value="Genomic_DNA"/>
</dbReference>
<protein>
    <submittedName>
        <fullName evidence="3">Uncharacterized protein</fullName>
    </submittedName>
</protein>
<keyword evidence="4" id="KW-1185">Reference proteome</keyword>
<proteinExistence type="predicted"/>
<dbReference type="Proteomes" id="UP000554837">
    <property type="component" value="Unassembled WGS sequence"/>
</dbReference>
<accession>A0A840S1S5</accession>
<reference evidence="3 4" key="1">
    <citation type="submission" date="2020-08" db="EMBL/GenBank/DDBJ databases">
        <title>Genomic Encyclopedia of Type Strains, Phase IV (KMG-IV): sequencing the most valuable type-strain genomes for metagenomic binning, comparative biology and taxonomic classification.</title>
        <authorList>
            <person name="Goeker M."/>
        </authorList>
    </citation>
    <scope>NUCLEOTIDE SEQUENCE [LARGE SCALE GENOMIC DNA]</scope>
    <source>
        <strain evidence="3 4">DSM 23958</strain>
    </source>
</reference>
<feature type="region of interest" description="Disordered" evidence="1">
    <location>
        <begin position="46"/>
        <end position="65"/>
    </location>
</feature>
<keyword evidence="2" id="KW-0732">Signal</keyword>
<evidence type="ECO:0000313" key="4">
    <source>
        <dbReference type="Proteomes" id="UP000554837"/>
    </source>
</evidence>
<comment type="caution">
    <text evidence="3">The sequence shown here is derived from an EMBL/GenBank/DDBJ whole genome shotgun (WGS) entry which is preliminary data.</text>
</comment>
<feature type="compositionally biased region" description="Low complexity" evidence="1">
    <location>
        <begin position="47"/>
        <end position="63"/>
    </location>
</feature>
<dbReference type="RefSeq" id="WP_138856056.1">
    <property type="nucleotide sequence ID" value="NZ_CP040709.1"/>
</dbReference>
<evidence type="ECO:0000256" key="2">
    <source>
        <dbReference type="SAM" id="SignalP"/>
    </source>
</evidence>
<sequence>MSTIKFIALTAAALALALTAPKAESSELVKLAKLIVTGKRTPTQLEPVKPAAAVQPAPTKADAPAVAERPLPAAHGEALEFNEPVIVPRQDVQPQRGERVGSAPPRPTMG</sequence>
<evidence type="ECO:0000256" key="1">
    <source>
        <dbReference type="SAM" id="MobiDB-lite"/>
    </source>
</evidence>
<dbReference type="AlphaFoldDB" id="A0A840S1S5"/>